<organism evidence="1 2">
    <name type="scientific">Agaribacillus aureus</name>
    <dbReference type="NCBI Taxonomy" id="3051825"/>
    <lineage>
        <taxon>Bacteria</taxon>
        <taxon>Pseudomonadati</taxon>
        <taxon>Bacteroidota</taxon>
        <taxon>Cytophagia</taxon>
        <taxon>Cytophagales</taxon>
        <taxon>Splendidivirgaceae</taxon>
        <taxon>Agaribacillus</taxon>
    </lineage>
</organism>
<gene>
    <name evidence="1" type="ORF">QQ020_03325</name>
</gene>
<protein>
    <submittedName>
        <fullName evidence="1">Uncharacterized protein</fullName>
    </submittedName>
</protein>
<dbReference type="Proteomes" id="UP001172083">
    <property type="component" value="Unassembled WGS sequence"/>
</dbReference>
<comment type="caution">
    <text evidence="1">The sequence shown here is derived from an EMBL/GenBank/DDBJ whole genome shotgun (WGS) entry which is preliminary data.</text>
</comment>
<evidence type="ECO:0000313" key="2">
    <source>
        <dbReference type="Proteomes" id="UP001172083"/>
    </source>
</evidence>
<evidence type="ECO:0000313" key="1">
    <source>
        <dbReference type="EMBL" id="MDN5211058.1"/>
    </source>
</evidence>
<dbReference type="RefSeq" id="WP_346756394.1">
    <property type="nucleotide sequence ID" value="NZ_JAUJEB010000001.1"/>
</dbReference>
<proteinExistence type="predicted"/>
<sequence>MKTNKITDLSDIIDIVLGDKFIVVHKKDGVIEVYDSSFHLLSTNHFTNIEKVNANKRVLLIRKNGQVDFYDKWLNFQFSKDAN</sequence>
<dbReference type="EMBL" id="JAUJEB010000001">
    <property type="protein sequence ID" value="MDN5211058.1"/>
    <property type="molecule type" value="Genomic_DNA"/>
</dbReference>
<reference evidence="1" key="1">
    <citation type="submission" date="2023-06" db="EMBL/GenBank/DDBJ databases">
        <title>Genomic of Agaribacillus aureum.</title>
        <authorList>
            <person name="Wang G."/>
        </authorList>
    </citation>
    <scope>NUCLEOTIDE SEQUENCE</scope>
    <source>
        <strain evidence="1">BMA12</strain>
    </source>
</reference>
<accession>A0ABT8L027</accession>
<name>A0ABT8L027_9BACT</name>
<keyword evidence="2" id="KW-1185">Reference proteome</keyword>